<feature type="region of interest" description="Disordered" evidence="8">
    <location>
        <begin position="1"/>
        <end position="26"/>
    </location>
</feature>
<dbReference type="InterPro" id="IPR051150">
    <property type="entry name" value="SWT21/TCAB1_mRNA_Telomere"/>
</dbReference>
<organism evidence="9 12">
    <name type="scientific">Microcaecilia unicolor</name>
    <dbReference type="NCBI Taxonomy" id="1415580"/>
    <lineage>
        <taxon>Eukaryota</taxon>
        <taxon>Metazoa</taxon>
        <taxon>Chordata</taxon>
        <taxon>Craniata</taxon>
        <taxon>Vertebrata</taxon>
        <taxon>Euteleostomi</taxon>
        <taxon>Amphibia</taxon>
        <taxon>Gymnophiona</taxon>
        <taxon>Siphonopidae</taxon>
        <taxon>Microcaecilia</taxon>
    </lineage>
</organism>
<dbReference type="AlphaFoldDB" id="A0A6P7WTC4"/>
<dbReference type="InterPro" id="IPR015943">
    <property type="entry name" value="WD40/YVTN_repeat-like_dom_sf"/>
</dbReference>
<evidence type="ECO:0000256" key="7">
    <source>
        <dbReference type="PROSITE-ProRule" id="PRU00221"/>
    </source>
</evidence>
<evidence type="ECO:0000256" key="1">
    <source>
        <dbReference type="ARBA" id="ARBA00004408"/>
    </source>
</evidence>
<gene>
    <name evidence="10 11 12" type="primary">WRAP53</name>
</gene>
<dbReference type="PANTHER" id="PTHR13211">
    <property type="entry name" value="TELOMERASE CAJAL BODY PROTEIN 1"/>
    <property type="match status" value="1"/>
</dbReference>
<dbReference type="InterPro" id="IPR001680">
    <property type="entry name" value="WD40_rpt"/>
</dbReference>
<protein>
    <recommendedName>
        <fullName evidence="4">Telomerase Cajal body protein 1</fullName>
    </recommendedName>
    <alternativeName>
        <fullName evidence="5">WD repeat-containing protein 79</fullName>
    </alternativeName>
</protein>
<dbReference type="RefSeq" id="XP_030043663.1">
    <property type="nucleotide sequence ID" value="XM_030187803.1"/>
</dbReference>
<dbReference type="OrthoDB" id="239865at2759"/>
<dbReference type="GO" id="GO:0015030">
    <property type="term" value="C:Cajal body"/>
    <property type="evidence" value="ECO:0007669"/>
    <property type="project" value="UniProtKB-SubCell"/>
</dbReference>
<sequence>MDSETAGSEPPALDNGSGGGDASIDCAERLPEAGLLASEDCNNSGVIDAPLVPSVDEQPLDPVAKTLLSAEPRATDGAGQEALPQQPVQSEALPPLEGSCNESAEDLYFSPGYDITHAPRMLTGSWTEYSGMLENFLRGCKWAPDGTCLLTNSADNILRIYNLPPELYSGHWGDSLVEMSPVLRMAEGDTVYDFCWYTQMASTDPETCFIASSSRDNPIHIWDAFSGDLQATFRPYNHLDELTAPHSLCFTPDGSQLFCGFDKMVRVFNTCRPGRECEQRPTVMKKQGQNGIISCIAFNPSLDVYACGSYSKTVGLYSQDDGAVLSVLQGHQGGVTHLLFSPDGNCLFTGGRKDPEILCWDLRQPGKVLFSMLRTVTTNQRMYFDVEPYGRYLVSGNTEGLVSVWDTSLAPSDGVEPILEPVLKFKAQQDCINGISLHPTLPLLATASGQRIVPEPLESSEEDDADGVLMTSRHIRSENSLWLWWCGASEGPPCVPVEVADDSETTMEIETLATPWDCVKDISCPGK</sequence>
<feature type="region of interest" description="Disordered" evidence="8">
    <location>
        <begin position="75"/>
        <end position="97"/>
    </location>
</feature>
<dbReference type="SUPFAM" id="SSF50978">
    <property type="entry name" value="WD40 repeat-like"/>
    <property type="match status" value="1"/>
</dbReference>
<evidence type="ECO:0000313" key="11">
    <source>
        <dbReference type="RefSeq" id="XP_030043662.1"/>
    </source>
</evidence>
<dbReference type="SMART" id="SM00320">
    <property type="entry name" value="WD40"/>
    <property type="match status" value="6"/>
</dbReference>
<evidence type="ECO:0000313" key="10">
    <source>
        <dbReference type="RefSeq" id="XP_030043661.1"/>
    </source>
</evidence>
<reference evidence="10 11" key="1">
    <citation type="submission" date="2025-04" db="UniProtKB">
        <authorList>
            <consortium name="RefSeq"/>
        </authorList>
    </citation>
    <scope>IDENTIFICATION</scope>
</reference>
<evidence type="ECO:0000313" key="12">
    <source>
        <dbReference type="RefSeq" id="XP_030043663.1"/>
    </source>
</evidence>
<evidence type="ECO:0000256" key="8">
    <source>
        <dbReference type="SAM" id="MobiDB-lite"/>
    </source>
</evidence>
<evidence type="ECO:0000313" key="9">
    <source>
        <dbReference type="Proteomes" id="UP000515156"/>
    </source>
</evidence>
<keyword evidence="9" id="KW-1185">Reference proteome</keyword>
<dbReference type="CTD" id="55135"/>
<dbReference type="KEGG" id="muo:115458033"/>
<name>A0A6P7WTC4_9AMPH</name>
<evidence type="ECO:0000256" key="4">
    <source>
        <dbReference type="ARBA" id="ARBA00040657"/>
    </source>
</evidence>
<dbReference type="InterPro" id="IPR036322">
    <property type="entry name" value="WD40_repeat_dom_sf"/>
</dbReference>
<comment type="subcellular location">
    <subcellularLocation>
        <location evidence="1">Nucleus</location>
        <location evidence="1">Cajal body</location>
    </subcellularLocation>
</comment>
<proteinExistence type="inferred from homology"/>
<dbReference type="GeneID" id="115458033"/>
<dbReference type="RefSeq" id="XP_030043662.1">
    <property type="nucleotide sequence ID" value="XM_030187802.1"/>
</dbReference>
<dbReference type="PROSITE" id="PS50082">
    <property type="entry name" value="WD_REPEATS_2"/>
    <property type="match status" value="1"/>
</dbReference>
<evidence type="ECO:0000256" key="6">
    <source>
        <dbReference type="ARBA" id="ARBA00046543"/>
    </source>
</evidence>
<dbReference type="GO" id="GO:0003723">
    <property type="term" value="F:RNA binding"/>
    <property type="evidence" value="ECO:0007669"/>
    <property type="project" value="TreeGrafter"/>
</dbReference>
<evidence type="ECO:0000256" key="5">
    <source>
        <dbReference type="ARBA" id="ARBA00041558"/>
    </source>
</evidence>
<dbReference type="Gene3D" id="2.130.10.10">
    <property type="entry name" value="YVTN repeat-like/Quinoprotein amine dehydrogenase"/>
    <property type="match status" value="2"/>
</dbReference>
<keyword evidence="7" id="KW-0853">WD repeat</keyword>
<keyword evidence="2" id="KW-0677">Repeat</keyword>
<evidence type="ECO:0000256" key="2">
    <source>
        <dbReference type="ARBA" id="ARBA00022737"/>
    </source>
</evidence>
<evidence type="ECO:0000256" key="3">
    <source>
        <dbReference type="ARBA" id="ARBA00038279"/>
    </source>
</evidence>
<comment type="similarity">
    <text evidence="3">Belongs to the TCAB1 family.</text>
</comment>
<dbReference type="PANTHER" id="PTHR13211:SF0">
    <property type="entry name" value="TELOMERASE CAJAL BODY PROTEIN 1"/>
    <property type="match status" value="1"/>
</dbReference>
<dbReference type="Pfam" id="PF00400">
    <property type="entry name" value="WD40"/>
    <property type="match status" value="4"/>
</dbReference>
<accession>A0A6P7WTC4</accession>
<dbReference type="RefSeq" id="XP_030043661.1">
    <property type="nucleotide sequence ID" value="XM_030187801.1"/>
</dbReference>
<comment type="subunit">
    <text evidence="6">Component of the telomerase holoenzyme complex composed of one molecule of TERT, one molecule of WRAP53/TCAB1, two molecules of H/ACA ribonucleoprotein complex subunits DKC1, NOP10, NHP2 and GAR1, and a telomerase RNA template component (TERC). The telomerase holoenzyme complex is associated with TEP1, SMG6/EST1A and POT1. Interacts with the chaperonin-containing T-complex (TRiC) complex; which mediates the folding of WRAP53/TCAB1. Interacts with COIL. Interacts with SMN1. Interacts with RNF8. Interacts with histone H2AX.</text>
</comment>
<dbReference type="GO" id="GO:0030576">
    <property type="term" value="P:Cajal body organization"/>
    <property type="evidence" value="ECO:0007669"/>
    <property type="project" value="TreeGrafter"/>
</dbReference>
<feature type="repeat" description="WD" evidence="7">
    <location>
        <begin position="328"/>
        <end position="363"/>
    </location>
</feature>
<dbReference type="Proteomes" id="UP000515156">
    <property type="component" value="Chromosome 14"/>
</dbReference>